<comment type="function">
    <text evidence="1">Could be involved in insertion of integral membrane proteins into the membrane.</text>
</comment>
<dbReference type="PANTHER" id="PTHR33383:SF1">
    <property type="entry name" value="MEMBRANE PROTEIN INSERTION EFFICIENCY FACTOR-RELATED"/>
    <property type="match status" value="1"/>
</dbReference>
<protein>
    <recommendedName>
        <fullName evidence="1">Putative membrane protein insertion efficiency factor</fullName>
    </recommendedName>
</protein>
<dbReference type="SMART" id="SM01234">
    <property type="entry name" value="Haemolytic"/>
    <property type="match status" value="1"/>
</dbReference>
<dbReference type="HAMAP" id="MF_00386">
    <property type="entry name" value="UPF0161_YidD"/>
    <property type="match status" value="1"/>
</dbReference>
<sequence>MTLRGAVAALGKLPLYAVIGLVRFYQMVISPVLPSCCRFEPTCSQYALIALKRHGLLRGLKLSVVRIMKCRPGGPHGYDPVPERSASQRKE</sequence>
<evidence type="ECO:0000256" key="2">
    <source>
        <dbReference type="SAM" id="MobiDB-lite"/>
    </source>
</evidence>
<reference evidence="4" key="1">
    <citation type="submission" date="2020-05" db="EMBL/GenBank/DDBJ databases">
        <title>Novel species in genus Nocardioides.</title>
        <authorList>
            <person name="Zhang G."/>
        </authorList>
    </citation>
    <scope>NUCLEOTIDE SEQUENCE [LARGE SCALE GENOMIC DNA]</scope>
    <source>
        <strain evidence="4">zg-1050</strain>
    </source>
</reference>
<evidence type="ECO:0000313" key="3">
    <source>
        <dbReference type="EMBL" id="QKF07604.1"/>
    </source>
</evidence>
<keyword evidence="4" id="KW-1185">Reference proteome</keyword>
<dbReference type="Pfam" id="PF01809">
    <property type="entry name" value="YidD"/>
    <property type="match status" value="1"/>
</dbReference>
<accession>A0A6M8J234</accession>
<proteinExistence type="inferred from homology"/>
<feature type="region of interest" description="Disordered" evidence="2">
    <location>
        <begin position="71"/>
        <end position="91"/>
    </location>
</feature>
<evidence type="ECO:0000256" key="1">
    <source>
        <dbReference type="HAMAP-Rule" id="MF_00386"/>
    </source>
</evidence>
<comment type="subcellular location">
    <subcellularLocation>
        <location evidence="1">Cell membrane</location>
        <topology evidence="1">Peripheral membrane protein</topology>
        <orientation evidence="1">Cytoplasmic side</orientation>
    </subcellularLocation>
</comment>
<name>A0A6M8J234_9ACTN</name>
<dbReference type="EMBL" id="CP053716">
    <property type="protein sequence ID" value="QKF07604.1"/>
    <property type="molecule type" value="Genomic_DNA"/>
</dbReference>
<dbReference type="GO" id="GO:0005886">
    <property type="term" value="C:plasma membrane"/>
    <property type="evidence" value="ECO:0007669"/>
    <property type="project" value="UniProtKB-SubCell"/>
</dbReference>
<dbReference type="PANTHER" id="PTHR33383">
    <property type="entry name" value="MEMBRANE PROTEIN INSERTION EFFICIENCY FACTOR-RELATED"/>
    <property type="match status" value="1"/>
</dbReference>
<dbReference type="NCBIfam" id="TIGR00278">
    <property type="entry name" value="membrane protein insertion efficiency factor YidD"/>
    <property type="match status" value="1"/>
</dbReference>
<evidence type="ECO:0000313" key="4">
    <source>
        <dbReference type="Proteomes" id="UP000503297"/>
    </source>
</evidence>
<dbReference type="RefSeq" id="WP_173164863.1">
    <property type="nucleotide sequence ID" value="NZ_CP053716.1"/>
</dbReference>
<keyword evidence="1" id="KW-1003">Cell membrane</keyword>
<dbReference type="AlphaFoldDB" id="A0A6M8J234"/>
<gene>
    <name evidence="3" type="primary">yidD</name>
    <name evidence="3" type="ORF">HLV38_05350</name>
</gene>
<dbReference type="KEGG" id="bwa:HLV38_05350"/>
<dbReference type="InterPro" id="IPR002696">
    <property type="entry name" value="Membr_insert_effic_factor_YidD"/>
</dbReference>
<dbReference type="Proteomes" id="UP000503297">
    <property type="component" value="Chromosome"/>
</dbReference>
<organism evidence="3 4">
    <name type="scientific">Berryella wangjianweii</name>
    <dbReference type="NCBI Taxonomy" id="2734634"/>
    <lineage>
        <taxon>Bacteria</taxon>
        <taxon>Bacillati</taxon>
        <taxon>Actinomycetota</taxon>
        <taxon>Coriobacteriia</taxon>
        <taxon>Eggerthellales</taxon>
        <taxon>Eggerthellaceae</taxon>
        <taxon>Berryella</taxon>
    </lineage>
</organism>
<comment type="similarity">
    <text evidence="1">Belongs to the UPF0161 family.</text>
</comment>
<keyword evidence="1" id="KW-0472">Membrane</keyword>